<dbReference type="InterPro" id="IPR011936">
    <property type="entry name" value="Myxo_disulph_rpt"/>
</dbReference>
<evidence type="ECO:0000256" key="4">
    <source>
        <dbReference type="SAM" id="MobiDB-lite"/>
    </source>
</evidence>
<dbReference type="Proteomes" id="UP001217838">
    <property type="component" value="Unassembled WGS sequence"/>
</dbReference>
<dbReference type="InterPro" id="IPR010620">
    <property type="entry name" value="SBBP_repeat"/>
</dbReference>
<dbReference type="NCBIfam" id="TIGR02232">
    <property type="entry name" value="myxo_disulf_rpt"/>
    <property type="match status" value="1"/>
</dbReference>
<feature type="compositionally biased region" description="Polar residues" evidence="4">
    <location>
        <begin position="39"/>
        <end position="48"/>
    </location>
</feature>
<dbReference type="SUPFAM" id="SSF63829">
    <property type="entry name" value="Calcium-dependent phosphotriesterase"/>
    <property type="match status" value="1"/>
</dbReference>
<keyword evidence="1" id="KW-0732">Signal</keyword>
<dbReference type="InterPro" id="IPR011042">
    <property type="entry name" value="6-blade_b-propeller_TolB-like"/>
</dbReference>
<dbReference type="PANTHER" id="PTHR35580">
    <property type="entry name" value="CELL SURFACE GLYCOPROTEIN (S-LAYER PROTEIN)-LIKE PROTEIN"/>
    <property type="match status" value="1"/>
</dbReference>
<protein>
    <submittedName>
        <fullName evidence="5">SBBP repeat-containing protein</fullName>
    </submittedName>
</protein>
<comment type="caution">
    <text evidence="5">The sequence shown here is derived from an EMBL/GenBank/DDBJ whole genome shotgun (WGS) entry which is preliminary data.</text>
</comment>
<evidence type="ECO:0000256" key="1">
    <source>
        <dbReference type="ARBA" id="ARBA00022729"/>
    </source>
</evidence>
<name>A0ABT5BJ25_9BACT</name>
<organism evidence="5 6">
    <name type="scientific">Nannocystis radixulma</name>
    <dbReference type="NCBI Taxonomy" id="2995305"/>
    <lineage>
        <taxon>Bacteria</taxon>
        <taxon>Pseudomonadati</taxon>
        <taxon>Myxococcota</taxon>
        <taxon>Polyangia</taxon>
        <taxon>Nannocystales</taxon>
        <taxon>Nannocystaceae</taxon>
        <taxon>Nannocystis</taxon>
    </lineage>
</organism>
<dbReference type="Gene3D" id="2.120.10.30">
    <property type="entry name" value="TolB, C-terminal domain"/>
    <property type="match status" value="1"/>
</dbReference>
<gene>
    <name evidence="5" type="ORF">POL58_37005</name>
</gene>
<reference evidence="5 6" key="1">
    <citation type="submission" date="2022-11" db="EMBL/GenBank/DDBJ databases">
        <title>Minimal conservation of predation-associated metabolite biosynthetic gene clusters underscores biosynthetic potential of Myxococcota including descriptions for ten novel species: Archangium lansinium sp. nov., Myxococcus landrumus sp. nov., Nannocystis bai.</title>
        <authorList>
            <person name="Ahearne A."/>
            <person name="Stevens C."/>
            <person name="Dowd S."/>
        </authorList>
    </citation>
    <scope>NUCLEOTIDE SEQUENCE [LARGE SCALE GENOMIC DNA]</scope>
    <source>
        <strain evidence="5 6">NCELM</strain>
    </source>
</reference>
<sequence>MQRTMWLRCSFGLLTMTTGCPDSGSPQHMVPADSAATVDETTSASTTMPSEQTTVEPTTTDPSTAGPTTVGPTTDGTATETATTTETTTTGTTTDGTTEPVSTTDASTTDGTTTGGTTEPESTTDVSTTTTTDGTTEPASTTDASTTTTTDGTTDASTTGPEPICGNGTLEQGESCDDGDADETDACTTLCKPPACDDGLKSGDESDTDCGGSCDGCGLGQPCTGDGDCASGSCAANLCVEPCMPWSRQWGSIYTDAGRAIAADGADNIFVAGHIENGHRGTVRKLSASGAELWTQMIDTQGDDLAIGVATDSAGHVLVTGVTHGNLDGNVSLGSSDAILVKYDTSGTRLWTRQFGSAGGDTGAAVATDAAGNAIVAGSTNGTTDGQVPVGGRDIFVAKFDASGVKQWSRLLGSSGDDVAYNIATDGDGNILVVGETNGSFDGNTWLGEGDGFVAKFDAGGTKQWVHQIGAEYTDDAGGVAADAAGNVYVTGTVQGNLDGNPWAGSGDVFLTKYDPNGAKQWTRQYGSDDHDGGRDIAIDGAGNLLVSGWTDGPLDGNPAKGGFDLFVTKFDPAGVKQWTRVIGTIEHEMGGHVAVLSTGMPVLLGDTEGKFAPPVVGGPDIIAAHLCTP</sequence>
<evidence type="ECO:0000313" key="5">
    <source>
        <dbReference type="EMBL" id="MDC0673403.1"/>
    </source>
</evidence>
<feature type="region of interest" description="Disordered" evidence="4">
    <location>
        <begin position="23"/>
        <end position="179"/>
    </location>
</feature>
<evidence type="ECO:0000256" key="2">
    <source>
        <dbReference type="ARBA" id="ARBA00022737"/>
    </source>
</evidence>
<dbReference type="InterPro" id="IPR052918">
    <property type="entry name" value="Motility_Chemotaxis_Reg"/>
</dbReference>
<dbReference type="RefSeq" id="WP_272006371.1">
    <property type="nucleotide sequence ID" value="NZ_JAQNDN010000022.1"/>
</dbReference>
<proteinExistence type="predicted"/>
<evidence type="ECO:0000256" key="3">
    <source>
        <dbReference type="ARBA" id="ARBA00023157"/>
    </source>
</evidence>
<accession>A0ABT5BJ25</accession>
<evidence type="ECO:0000313" key="6">
    <source>
        <dbReference type="Proteomes" id="UP001217838"/>
    </source>
</evidence>
<feature type="compositionally biased region" description="Low complexity" evidence="4">
    <location>
        <begin position="49"/>
        <end position="159"/>
    </location>
</feature>
<keyword evidence="3" id="KW-1015">Disulfide bond</keyword>
<dbReference type="EMBL" id="JAQNDN010000022">
    <property type="protein sequence ID" value="MDC0673403.1"/>
    <property type="molecule type" value="Genomic_DNA"/>
</dbReference>
<dbReference type="PROSITE" id="PS51257">
    <property type="entry name" value="PROKAR_LIPOPROTEIN"/>
    <property type="match status" value="1"/>
</dbReference>
<dbReference type="Pfam" id="PF06739">
    <property type="entry name" value="SBBP"/>
    <property type="match status" value="4"/>
</dbReference>
<keyword evidence="6" id="KW-1185">Reference proteome</keyword>
<dbReference type="PANTHER" id="PTHR35580:SF1">
    <property type="entry name" value="PHYTASE-LIKE DOMAIN-CONTAINING PROTEIN"/>
    <property type="match status" value="1"/>
</dbReference>
<keyword evidence="2" id="KW-0677">Repeat</keyword>